<dbReference type="InterPro" id="IPR002110">
    <property type="entry name" value="Ankyrin_rpt"/>
</dbReference>
<keyword evidence="1" id="KW-0677">Repeat</keyword>
<name>A0A7F5R779_AGRPL</name>
<dbReference type="OrthoDB" id="6752548at2759"/>
<dbReference type="RefSeq" id="XP_025831833.1">
    <property type="nucleotide sequence ID" value="XM_025976048.1"/>
</dbReference>
<dbReference type="Proteomes" id="UP000192223">
    <property type="component" value="Unplaced"/>
</dbReference>
<dbReference type="AlphaFoldDB" id="A0A7F5R779"/>
<dbReference type="Pfam" id="PF12796">
    <property type="entry name" value="Ank_2"/>
    <property type="match status" value="1"/>
</dbReference>
<evidence type="ECO:0000313" key="5">
    <source>
        <dbReference type="RefSeq" id="XP_025831833.1"/>
    </source>
</evidence>
<dbReference type="SMART" id="SM00248">
    <property type="entry name" value="ANK"/>
    <property type="match status" value="5"/>
</dbReference>
<evidence type="ECO:0000256" key="3">
    <source>
        <dbReference type="PROSITE-ProRule" id="PRU00023"/>
    </source>
</evidence>
<dbReference type="PROSITE" id="PS50297">
    <property type="entry name" value="ANK_REP_REGION"/>
    <property type="match status" value="3"/>
</dbReference>
<evidence type="ECO:0000256" key="1">
    <source>
        <dbReference type="ARBA" id="ARBA00022737"/>
    </source>
</evidence>
<keyword evidence="4" id="KW-1185">Reference proteome</keyword>
<feature type="repeat" description="ANK" evidence="3">
    <location>
        <begin position="35"/>
        <end position="68"/>
    </location>
</feature>
<dbReference type="Gene3D" id="1.25.40.20">
    <property type="entry name" value="Ankyrin repeat-containing domain"/>
    <property type="match status" value="2"/>
</dbReference>
<gene>
    <name evidence="5" type="primary">LOC108732618</name>
</gene>
<dbReference type="Pfam" id="PF13606">
    <property type="entry name" value="Ank_3"/>
    <property type="match status" value="1"/>
</dbReference>
<reference evidence="5" key="1">
    <citation type="submission" date="2025-08" db="UniProtKB">
        <authorList>
            <consortium name="RefSeq"/>
        </authorList>
    </citation>
    <scope>IDENTIFICATION</scope>
    <source>
        <tissue evidence="5">Entire body</tissue>
    </source>
</reference>
<evidence type="ECO:0000313" key="4">
    <source>
        <dbReference type="Proteomes" id="UP000192223"/>
    </source>
</evidence>
<dbReference type="InParanoid" id="A0A7F5R779"/>
<keyword evidence="2 3" id="KW-0040">ANK repeat</keyword>
<evidence type="ECO:0000256" key="2">
    <source>
        <dbReference type="ARBA" id="ARBA00023043"/>
    </source>
</evidence>
<dbReference type="GeneID" id="108732618"/>
<sequence length="535" mass="61525">MSINLVTELIFAGDTEQLKNVLKTEELNINECDSEGYAPLHAAVISDNLEALDLLLGQPNVDINVVNEDNKTCIFMAILYNRDINIIKRLIDMGSDVNICNSEHSSTPLHLTVISSHTDIAELLIKCGANINAVDYCGFTPLHEAVLYNNLEMVQLLLFYGADTSIKCDNLCTPFKAAIHHSYHAIASELIEYECDFNDTTCYAGSILSISLSTNNPLTEEIIDRGADVNLVNWDRSIALEYTLCKNTARLFKKIWPLIDKNLLLNHCDKPFLYSYIFFCRFLKKEWTECLYELLSSEIAFELVDNCVVWAETENDFSCLFECVINAFVRKKVEKCDRIAIIYILLTLDMPTFQSDILDIYNYYGYNEELEALLFTNVRTFPTPDEINKNTLLATFIVDYTVKINSVIIEFLKKDVPDEDLPTFLKCFTRVLDFCTPIKTIKDVYYNKLLQISSVEESYTSNLVKDLHNTIVYKFNNMQEIPTLLELSRNAARTFVYNNTTKKNSCYYQTFLKELEIPEILKDIIKFKQCLYKVQ</sequence>
<organism evidence="4 5">
    <name type="scientific">Agrilus planipennis</name>
    <name type="common">Emerald ash borer</name>
    <name type="synonym">Agrilus marcopoli</name>
    <dbReference type="NCBI Taxonomy" id="224129"/>
    <lineage>
        <taxon>Eukaryota</taxon>
        <taxon>Metazoa</taxon>
        <taxon>Ecdysozoa</taxon>
        <taxon>Arthropoda</taxon>
        <taxon>Hexapoda</taxon>
        <taxon>Insecta</taxon>
        <taxon>Pterygota</taxon>
        <taxon>Neoptera</taxon>
        <taxon>Endopterygota</taxon>
        <taxon>Coleoptera</taxon>
        <taxon>Polyphaga</taxon>
        <taxon>Elateriformia</taxon>
        <taxon>Buprestoidea</taxon>
        <taxon>Buprestidae</taxon>
        <taxon>Agrilinae</taxon>
        <taxon>Agrilus</taxon>
    </lineage>
</organism>
<protein>
    <submittedName>
        <fullName evidence="5">Uncharacterized protein LOC108732618 isoform X1</fullName>
    </submittedName>
</protein>
<accession>A0A7F5R779</accession>
<dbReference type="SUPFAM" id="SSF48403">
    <property type="entry name" value="Ankyrin repeat"/>
    <property type="match status" value="1"/>
</dbReference>
<dbReference type="PANTHER" id="PTHR24198">
    <property type="entry name" value="ANKYRIN REPEAT AND PROTEIN KINASE DOMAIN-CONTAINING PROTEIN"/>
    <property type="match status" value="1"/>
</dbReference>
<dbReference type="PROSITE" id="PS50088">
    <property type="entry name" value="ANK_REPEAT"/>
    <property type="match status" value="3"/>
</dbReference>
<dbReference type="PANTHER" id="PTHR24198:SF165">
    <property type="entry name" value="ANKYRIN REPEAT-CONTAINING PROTEIN-RELATED"/>
    <property type="match status" value="1"/>
</dbReference>
<feature type="repeat" description="ANK" evidence="3">
    <location>
        <begin position="137"/>
        <end position="169"/>
    </location>
</feature>
<proteinExistence type="predicted"/>
<feature type="repeat" description="ANK" evidence="3">
    <location>
        <begin position="104"/>
        <end position="136"/>
    </location>
</feature>
<dbReference type="InterPro" id="IPR036770">
    <property type="entry name" value="Ankyrin_rpt-contain_sf"/>
</dbReference>